<dbReference type="AlphaFoldDB" id="A0A975B035"/>
<dbReference type="RefSeq" id="WP_207563046.1">
    <property type="nucleotide sequence ID" value="NZ_CP046072.1"/>
</dbReference>
<gene>
    <name evidence="1" type="ORF">GJV85_06450</name>
</gene>
<sequence length="115" mass="13646">MTNNETAPQTEEKGYEVISFEQVVGFNYTLPDEDEPRTIEREITFVWEESIEKFKEEHGSDKPYKVNSFKREREQKAFIERLEDLTDDAIEEVQEEIANKMKFGFEFSGQLHNDD</sequence>
<accession>A0A975B035</accession>
<keyword evidence="2" id="KW-1185">Reference proteome</keyword>
<evidence type="ECO:0000313" key="2">
    <source>
        <dbReference type="Proteomes" id="UP000671852"/>
    </source>
</evidence>
<protein>
    <submittedName>
        <fullName evidence="1">Uncharacterized protein</fullName>
    </submittedName>
</protein>
<name>A0A975B035_9BACT</name>
<dbReference type="KEGG" id="saqt:GJV85_06450"/>
<reference evidence="1" key="2">
    <citation type="submission" date="2021-04" db="EMBL/GenBank/DDBJ databases">
        <title>Isolation and characterization of a novel species of the genus Sulfurimonas.</title>
        <authorList>
            <person name="Fukui M."/>
        </authorList>
    </citation>
    <scope>NUCLEOTIDE SEQUENCE</scope>
    <source>
        <strain evidence="1">H1576</strain>
    </source>
</reference>
<evidence type="ECO:0000313" key="1">
    <source>
        <dbReference type="EMBL" id="QSZ41762.1"/>
    </source>
</evidence>
<reference evidence="1" key="1">
    <citation type="submission" date="2019-11" db="EMBL/GenBank/DDBJ databases">
        <authorList>
            <person name="Kojima H."/>
        </authorList>
    </citation>
    <scope>NUCLEOTIDE SEQUENCE</scope>
    <source>
        <strain evidence="1">H1576</strain>
    </source>
</reference>
<proteinExistence type="predicted"/>
<organism evidence="1 2">
    <name type="scientific">Sulfurimonas aquatica</name>
    <dbReference type="NCBI Taxonomy" id="2672570"/>
    <lineage>
        <taxon>Bacteria</taxon>
        <taxon>Pseudomonadati</taxon>
        <taxon>Campylobacterota</taxon>
        <taxon>Epsilonproteobacteria</taxon>
        <taxon>Campylobacterales</taxon>
        <taxon>Sulfurimonadaceae</taxon>
        <taxon>Sulfurimonas</taxon>
    </lineage>
</organism>
<dbReference type="Proteomes" id="UP000671852">
    <property type="component" value="Chromosome"/>
</dbReference>
<dbReference type="EMBL" id="CP046072">
    <property type="protein sequence ID" value="QSZ41762.1"/>
    <property type="molecule type" value="Genomic_DNA"/>
</dbReference>